<keyword evidence="1" id="KW-0472">Membrane</keyword>
<feature type="transmembrane region" description="Helical" evidence="1">
    <location>
        <begin position="6"/>
        <end position="24"/>
    </location>
</feature>
<evidence type="ECO:0000313" key="2">
    <source>
        <dbReference type="EMBL" id="EFN90704.1"/>
    </source>
</evidence>
<keyword evidence="1" id="KW-1133">Transmembrane helix</keyword>
<dbReference type="AlphaFoldDB" id="E1GX41"/>
<proteinExistence type="predicted"/>
<keyword evidence="1" id="KW-0812">Transmembrane</keyword>
<comment type="caution">
    <text evidence="2">The sequence shown here is derived from an EMBL/GenBank/DDBJ whole genome shotgun (WGS) entry which is preliminary data.</text>
</comment>
<name>E1GX41_9BACT</name>
<gene>
    <name evidence="2" type="ORF">HMPREF9018_1955</name>
</gene>
<dbReference type="EMBL" id="ADFQ01000085">
    <property type="protein sequence ID" value="EFN90704.1"/>
    <property type="molecule type" value="Genomic_DNA"/>
</dbReference>
<sequence>MFYEDEPFILMLHFLFFLEFYIKYPLDALLHIRDIFYIDKESKKIGYLFNIKDKKRQ</sequence>
<evidence type="ECO:0000256" key="1">
    <source>
        <dbReference type="SAM" id="Phobius"/>
    </source>
</evidence>
<protein>
    <submittedName>
        <fullName evidence="2">Uncharacterized protein</fullName>
    </submittedName>
</protein>
<dbReference type="Proteomes" id="UP000016016">
    <property type="component" value="Unassembled WGS sequence"/>
</dbReference>
<evidence type="ECO:0000313" key="3">
    <source>
        <dbReference type="Proteomes" id="UP000016016"/>
    </source>
</evidence>
<accession>E1GX41</accession>
<organism evidence="2 3">
    <name type="scientific">Prevotella amnii CRIS 21A-A</name>
    <dbReference type="NCBI Taxonomy" id="679191"/>
    <lineage>
        <taxon>Bacteria</taxon>
        <taxon>Pseudomonadati</taxon>
        <taxon>Bacteroidota</taxon>
        <taxon>Bacteroidia</taxon>
        <taxon>Bacteroidales</taxon>
        <taxon>Prevotellaceae</taxon>
        <taxon>Prevotella</taxon>
    </lineage>
</organism>
<reference evidence="2 3" key="1">
    <citation type="submission" date="2010-09" db="EMBL/GenBank/DDBJ databases">
        <authorList>
            <person name="Harkins D.M."/>
            <person name="Madupu R."/>
            <person name="Durkin A.S."/>
            <person name="Torralba M."/>
            <person name="Methe B."/>
            <person name="Sutton G.G."/>
            <person name="Nelson K.E."/>
        </authorList>
    </citation>
    <scope>NUCLEOTIDE SEQUENCE [LARGE SCALE GENOMIC DNA]</scope>
    <source>
        <strain evidence="2 3">CRIS 21A-A</strain>
    </source>
</reference>